<accession>Q01Y81</accession>
<dbReference type="GO" id="GO:0017001">
    <property type="term" value="P:antibiotic catabolic process"/>
    <property type="evidence" value="ECO:0007669"/>
    <property type="project" value="UniProtKB-ARBA"/>
</dbReference>
<evidence type="ECO:0000259" key="3">
    <source>
        <dbReference type="SMART" id="SM00849"/>
    </source>
</evidence>
<evidence type="ECO:0000256" key="2">
    <source>
        <dbReference type="SAM" id="SignalP"/>
    </source>
</evidence>
<feature type="signal peptide" evidence="2">
    <location>
        <begin position="1"/>
        <end position="20"/>
    </location>
</feature>
<dbReference type="OrthoDB" id="420651at2"/>
<dbReference type="Pfam" id="PF00753">
    <property type="entry name" value="Lactamase_B"/>
    <property type="match status" value="1"/>
</dbReference>
<evidence type="ECO:0000313" key="4">
    <source>
        <dbReference type="EMBL" id="ABJ85384.1"/>
    </source>
</evidence>
<dbReference type="EMBL" id="CP000473">
    <property type="protein sequence ID" value="ABJ85384.1"/>
    <property type="molecule type" value="Genomic_DNA"/>
</dbReference>
<protein>
    <submittedName>
        <fullName evidence="4">Beta-lactamase domain protein</fullName>
    </submittedName>
</protein>
<dbReference type="CDD" id="cd16282">
    <property type="entry name" value="metallo-hydrolase-like_MBL-fold"/>
    <property type="match status" value="1"/>
</dbReference>
<feature type="chain" id="PRO_5004163608" evidence="2">
    <location>
        <begin position="21"/>
        <end position="296"/>
    </location>
</feature>
<dbReference type="PANTHER" id="PTHR42951">
    <property type="entry name" value="METALLO-BETA-LACTAMASE DOMAIN-CONTAINING"/>
    <property type="match status" value="1"/>
</dbReference>
<feature type="domain" description="Metallo-beta-lactamase" evidence="3">
    <location>
        <begin position="42"/>
        <end position="230"/>
    </location>
</feature>
<dbReference type="InterPro" id="IPR050855">
    <property type="entry name" value="NDM-1-like"/>
</dbReference>
<dbReference type="SUPFAM" id="SSF56281">
    <property type="entry name" value="Metallo-hydrolase/oxidoreductase"/>
    <property type="match status" value="1"/>
</dbReference>
<dbReference type="InterPro" id="IPR001279">
    <property type="entry name" value="Metallo-B-lactamas"/>
</dbReference>
<comment type="similarity">
    <text evidence="1">Belongs to the metallo-beta-lactamase superfamily. Class-B beta-lactamase family.</text>
</comment>
<dbReference type="PANTHER" id="PTHR42951:SF4">
    <property type="entry name" value="ACYL-COENZYME A THIOESTERASE MBLAC2"/>
    <property type="match status" value="1"/>
</dbReference>
<dbReference type="HOGENOM" id="CLU_056342_1_1_0"/>
<dbReference type="KEGG" id="sus:Acid_4423"/>
<reference evidence="4" key="1">
    <citation type="submission" date="2006-10" db="EMBL/GenBank/DDBJ databases">
        <title>Complete sequence of Solibacter usitatus Ellin6076.</title>
        <authorList>
            <consortium name="US DOE Joint Genome Institute"/>
            <person name="Copeland A."/>
            <person name="Lucas S."/>
            <person name="Lapidus A."/>
            <person name="Barry K."/>
            <person name="Detter J.C."/>
            <person name="Glavina del Rio T."/>
            <person name="Hammon N."/>
            <person name="Israni S."/>
            <person name="Dalin E."/>
            <person name="Tice H."/>
            <person name="Pitluck S."/>
            <person name="Thompson L.S."/>
            <person name="Brettin T."/>
            <person name="Bruce D."/>
            <person name="Han C."/>
            <person name="Tapia R."/>
            <person name="Gilna P."/>
            <person name="Schmutz J."/>
            <person name="Larimer F."/>
            <person name="Land M."/>
            <person name="Hauser L."/>
            <person name="Kyrpides N."/>
            <person name="Mikhailova N."/>
            <person name="Janssen P.H."/>
            <person name="Kuske C.R."/>
            <person name="Richardson P."/>
        </authorList>
    </citation>
    <scope>NUCLEOTIDE SEQUENCE</scope>
    <source>
        <strain evidence="4">Ellin6076</strain>
    </source>
</reference>
<dbReference type="eggNOG" id="COG0491">
    <property type="taxonomic scope" value="Bacteria"/>
</dbReference>
<dbReference type="Gene3D" id="3.60.15.10">
    <property type="entry name" value="Ribonuclease Z/Hydroxyacylglutathione hydrolase-like"/>
    <property type="match status" value="1"/>
</dbReference>
<evidence type="ECO:0000256" key="1">
    <source>
        <dbReference type="ARBA" id="ARBA00005250"/>
    </source>
</evidence>
<dbReference type="SMART" id="SM00849">
    <property type="entry name" value="Lactamase_B"/>
    <property type="match status" value="1"/>
</dbReference>
<dbReference type="STRING" id="234267.Acid_4423"/>
<organism evidence="4">
    <name type="scientific">Solibacter usitatus (strain Ellin6076)</name>
    <dbReference type="NCBI Taxonomy" id="234267"/>
    <lineage>
        <taxon>Bacteria</taxon>
        <taxon>Pseudomonadati</taxon>
        <taxon>Acidobacteriota</taxon>
        <taxon>Terriglobia</taxon>
        <taxon>Bryobacterales</taxon>
        <taxon>Solibacteraceae</taxon>
        <taxon>Candidatus Solibacter</taxon>
    </lineage>
</organism>
<name>Q01Y81_SOLUE</name>
<sequence length="296" mass="31698" precursor="true">MQAKLLLLGALAGALLNAQNQPVLGEGTVKVSDHVWAIMGWPNIAIIVGNRATLVVDTGLGPRNGATIARVAAKLAPANQKLFLTTTHFHPEHAGGEAGFPAGTILIRNAAQQREMESHGKEMIDLFAGRSELNKELLSNAKLVTPDITFEQEAQLDLGGVTARLLWFGGAHTKGDELTFVEPDRTLVSGDVVQYQVVPGIFRDGGTPSSWLAVLDKVAALNPLHVLPDHSAPGDGSMVALEKQFISDLQRSALELKQKGVAVEDAGKRLEAEFKAKYPAWPSMNVAGFVRSIYSE</sequence>
<dbReference type="InParanoid" id="Q01Y81"/>
<keyword evidence="2" id="KW-0732">Signal</keyword>
<dbReference type="AlphaFoldDB" id="Q01Y81"/>
<proteinExistence type="inferred from homology"/>
<dbReference type="InterPro" id="IPR036866">
    <property type="entry name" value="RibonucZ/Hydroxyglut_hydro"/>
</dbReference>
<gene>
    <name evidence="4" type="ordered locus">Acid_4423</name>
</gene>